<reference evidence="1" key="1">
    <citation type="submission" date="2019-12" db="EMBL/GenBank/DDBJ databases">
        <title>Novel species isolated from a subtropical stream in China.</title>
        <authorList>
            <person name="Lu H."/>
        </authorList>
    </citation>
    <scope>NUCLEOTIDE SEQUENCE [LARGE SCALE GENOMIC DNA]</scope>
    <source>
        <strain evidence="1">FT93W</strain>
    </source>
</reference>
<comment type="caution">
    <text evidence="1">The sequence shown here is derived from an EMBL/GenBank/DDBJ whole genome shotgun (WGS) entry which is preliminary data.</text>
</comment>
<keyword evidence="2" id="KW-1185">Reference proteome</keyword>
<organism evidence="1 2">
    <name type="scientific">Duganella fentianensis</name>
    <dbReference type="NCBI Taxonomy" id="2692177"/>
    <lineage>
        <taxon>Bacteria</taxon>
        <taxon>Pseudomonadati</taxon>
        <taxon>Pseudomonadota</taxon>
        <taxon>Betaproteobacteria</taxon>
        <taxon>Burkholderiales</taxon>
        <taxon>Oxalobacteraceae</taxon>
        <taxon>Telluria group</taxon>
        <taxon>Duganella</taxon>
    </lineage>
</organism>
<evidence type="ECO:0008006" key="3">
    <source>
        <dbReference type="Google" id="ProtNLM"/>
    </source>
</evidence>
<sequence>MKLGLKKGMAFLMFSEAVALITRLYEMGTLRVYNPVSRLQREFRLGYRSACLLARLLDTEGYWRRTIDLDGTHIAILAPIKNKT</sequence>
<dbReference type="AlphaFoldDB" id="A0A845HY36"/>
<proteinExistence type="predicted"/>
<protein>
    <recommendedName>
        <fullName evidence="3">FtsK gamma domain-containing protein</fullName>
    </recommendedName>
</protein>
<dbReference type="EMBL" id="WWCL01000002">
    <property type="protein sequence ID" value="MYN45909.1"/>
    <property type="molecule type" value="Genomic_DNA"/>
</dbReference>
<evidence type="ECO:0000313" key="2">
    <source>
        <dbReference type="Proteomes" id="UP000444316"/>
    </source>
</evidence>
<evidence type="ECO:0000313" key="1">
    <source>
        <dbReference type="EMBL" id="MYN45909.1"/>
    </source>
</evidence>
<accession>A0A845HY36</accession>
<name>A0A845HY36_9BURK</name>
<gene>
    <name evidence="1" type="ORF">GTP23_12710</name>
</gene>
<dbReference type="Proteomes" id="UP000444316">
    <property type="component" value="Unassembled WGS sequence"/>
</dbReference>
<dbReference type="RefSeq" id="WP_161035449.1">
    <property type="nucleotide sequence ID" value="NZ_WWCL01000002.1"/>
</dbReference>